<evidence type="ECO:0000259" key="2">
    <source>
        <dbReference type="Pfam" id="PF01425"/>
    </source>
</evidence>
<dbReference type="InterPro" id="IPR023631">
    <property type="entry name" value="Amidase_dom"/>
</dbReference>
<gene>
    <name evidence="3" type="ORF">ACHAWO_004460</name>
</gene>
<reference evidence="3 4" key="1">
    <citation type="submission" date="2024-10" db="EMBL/GenBank/DDBJ databases">
        <title>Updated reference genomes for cyclostephanoid diatoms.</title>
        <authorList>
            <person name="Roberts W.R."/>
            <person name="Alverson A.J."/>
        </authorList>
    </citation>
    <scope>NUCLEOTIDE SEQUENCE [LARGE SCALE GENOMIC DNA]</scope>
    <source>
        <strain evidence="3 4">AJA010-31</strain>
    </source>
</reference>
<evidence type="ECO:0000313" key="3">
    <source>
        <dbReference type="EMBL" id="KAL3780814.1"/>
    </source>
</evidence>
<proteinExistence type="inferred from homology"/>
<dbReference type="Proteomes" id="UP001530400">
    <property type="component" value="Unassembled WGS sequence"/>
</dbReference>
<keyword evidence="4" id="KW-1185">Reference proteome</keyword>
<dbReference type="InterPro" id="IPR020556">
    <property type="entry name" value="Amidase_CS"/>
</dbReference>
<protein>
    <recommendedName>
        <fullName evidence="2">Amidase domain-containing protein</fullName>
    </recommendedName>
</protein>
<dbReference type="AlphaFoldDB" id="A0ABD3NYR4"/>
<evidence type="ECO:0000313" key="4">
    <source>
        <dbReference type="Proteomes" id="UP001530400"/>
    </source>
</evidence>
<dbReference type="InterPro" id="IPR036928">
    <property type="entry name" value="AS_sf"/>
</dbReference>
<comment type="similarity">
    <text evidence="1">Belongs to the amidase family.</text>
</comment>
<sequence>MNLPPPRLTIARASRLLRSSITSQQLCAHSLNLAIFGEDSLRLNAYTKLLSAKDVAEQASVSDQRIKSGQAKSLLDGIPVTIKANIAVGRWWELPTACSAILQGNTEVNTTDDVYESDVSRILLKECGAVLIGITNMDEFGMGSLGTYNGSVPTYNPLPWMQRIGTLIGPNTNDLDRHFLDQIIDSTSCNPHRLKIDELQQLLDEVKYWTSSDMEVKDKSKSPLYSPGGSSSGAAVATAHGSSLLSIGTDTGGSLRLPAAWTSTVGFKPTYGSISRYGVVSYASSLDTVGFVTGSSECAEIAWACLRGTKESKQDWNSYISRDSTARLYHSYDTSPETDAEPTGTNENPLDGIRIGIPAAFSLHESPRLISSAWSRGASFLQSKGATLVSIPESKVSSQWVKLSCAAYYVLACAEASSNLSRYDGVRYGKNHDVKQDTISSNGDTESVFADMTTLEQHISATRATGFGDEVQRRVLAGTSVLSSDRFHTHYEAAATVRAKLSQSLEKTFRCSVAEEDSDGVDVILVPTALSFPVVIDSLKGSGLDSTTAFANDVMTIPMSLGGFPSVSVPIHGSIPNTEQHSGANDQVGLQLFGPRGSEELVLKAARTLEFA</sequence>
<dbReference type="PANTHER" id="PTHR11895:SF7">
    <property type="entry name" value="GLUTAMYL-TRNA(GLN) AMIDOTRANSFERASE SUBUNIT A, MITOCHONDRIAL"/>
    <property type="match status" value="1"/>
</dbReference>
<feature type="domain" description="Amidase" evidence="2">
    <location>
        <begin position="51"/>
        <end position="158"/>
    </location>
</feature>
<dbReference type="EMBL" id="JALLPJ020000874">
    <property type="protein sequence ID" value="KAL3780814.1"/>
    <property type="molecule type" value="Genomic_DNA"/>
</dbReference>
<name>A0ABD3NYR4_9STRA</name>
<organism evidence="3 4">
    <name type="scientific">Cyclotella atomus</name>
    <dbReference type="NCBI Taxonomy" id="382360"/>
    <lineage>
        <taxon>Eukaryota</taxon>
        <taxon>Sar</taxon>
        <taxon>Stramenopiles</taxon>
        <taxon>Ochrophyta</taxon>
        <taxon>Bacillariophyta</taxon>
        <taxon>Coscinodiscophyceae</taxon>
        <taxon>Thalassiosirophycidae</taxon>
        <taxon>Stephanodiscales</taxon>
        <taxon>Stephanodiscaceae</taxon>
        <taxon>Cyclotella</taxon>
    </lineage>
</organism>
<dbReference type="PROSITE" id="PS00571">
    <property type="entry name" value="AMIDASES"/>
    <property type="match status" value="1"/>
</dbReference>
<dbReference type="PANTHER" id="PTHR11895">
    <property type="entry name" value="TRANSAMIDASE"/>
    <property type="match status" value="1"/>
</dbReference>
<dbReference type="InterPro" id="IPR000120">
    <property type="entry name" value="Amidase"/>
</dbReference>
<accession>A0ABD3NYR4</accession>
<dbReference type="SUPFAM" id="SSF75304">
    <property type="entry name" value="Amidase signature (AS) enzymes"/>
    <property type="match status" value="2"/>
</dbReference>
<evidence type="ECO:0000256" key="1">
    <source>
        <dbReference type="ARBA" id="ARBA00009199"/>
    </source>
</evidence>
<comment type="caution">
    <text evidence="3">The sequence shown here is derived from an EMBL/GenBank/DDBJ whole genome shotgun (WGS) entry which is preliminary data.</text>
</comment>
<dbReference type="Pfam" id="PF01425">
    <property type="entry name" value="Amidase"/>
    <property type="match status" value="2"/>
</dbReference>
<feature type="domain" description="Amidase" evidence="2">
    <location>
        <begin position="225"/>
        <end position="603"/>
    </location>
</feature>
<dbReference type="Gene3D" id="3.90.1300.10">
    <property type="entry name" value="Amidase signature (AS) domain"/>
    <property type="match status" value="1"/>
</dbReference>